<organism evidence="3 4">
    <name type="scientific">Shewanella piezotolerans (strain WP3 / JCM 13877)</name>
    <dbReference type="NCBI Taxonomy" id="225849"/>
    <lineage>
        <taxon>Bacteria</taxon>
        <taxon>Pseudomonadati</taxon>
        <taxon>Pseudomonadota</taxon>
        <taxon>Gammaproteobacteria</taxon>
        <taxon>Alteromonadales</taxon>
        <taxon>Shewanellaceae</taxon>
        <taxon>Shewanella</taxon>
    </lineage>
</organism>
<dbReference type="STRING" id="225849.swp_4117"/>
<dbReference type="PANTHER" id="PTHR35038:SF5">
    <property type="entry name" value="CYTOCHROME C-TYPE PROTEIN NRFB"/>
    <property type="match status" value="1"/>
</dbReference>
<dbReference type="EMBL" id="CP000472">
    <property type="protein sequence ID" value="ACJ30780.1"/>
    <property type="molecule type" value="Genomic_DNA"/>
</dbReference>
<evidence type="ECO:0000313" key="4">
    <source>
        <dbReference type="Proteomes" id="UP000000753"/>
    </source>
</evidence>
<evidence type="ECO:0000259" key="2">
    <source>
        <dbReference type="Pfam" id="PF22678"/>
    </source>
</evidence>
<dbReference type="PANTHER" id="PTHR35038">
    <property type="entry name" value="DISSIMILATORY SULFITE REDUCTASE SIRA"/>
    <property type="match status" value="1"/>
</dbReference>
<dbReference type="SUPFAM" id="SSF48695">
    <property type="entry name" value="Multiheme cytochromes"/>
    <property type="match status" value="1"/>
</dbReference>
<dbReference type="Gene3D" id="1.10.287.3080">
    <property type="match status" value="1"/>
</dbReference>
<feature type="domain" description="Cytochrome c-type protein NrfB-like" evidence="2">
    <location>
        <begin position="64"/>
        <end position="152"/>
    </location>
</feature>
<dbReference type="RefSeq" id="WP_020914120.1">
    <property type="nucleotide sequence ID" value="NC_011566.1"/>
</dbReference>
<reference evidence="3 4" key="1">
    <citation type="journal article" date="2008" name="PLoS ONE">
        <title>Environmental adaptation: genomic analysis of the piezotolerant and psychrotolerant deep-sea iron reducing bacterium Shewanella piezotolerans WP3.</title>
        <authorList>
            <person name="Wang F."/>
            <person name="Wang J."/>
            <person name="Jian H."/>
            <person name="Zhang B."/>
            <person name="Li S."/>
            <person name="Wang F."/>
            <person name="Zeng X."/>
            <person name="Gao L."/>
            <person name="Bartlett D.H."/>
            <person name="Yu J."/>
            <person name="Hu S."/>
            <person name="Xiao X."/>
        </authorList>
    </citation>
    <scope>NUCLEOTIDE SEQUENCE [LARGE SCALE GENOMIC DNA]</scope>
    <source>
        <strain evidence="4">WP3 / JCM 13877</strain>
    </source>
</reference>
<keyword evidence="4" id="KW-1185">Reference proteome</keyword>
<dbReference type="eggNOG" id="COG3303">
    <property type="taxonomic scope" value="Bacteria"/>
</dbReference>
<dbReference type="InterPro" id="IPR036280">
    <property type="entry name" value="Multihaem_cyt_sf"/>
</dbReference>
<proteinExistence type="predicted"/>
<sequence length="157" mass="17562">MSLTNRYGVSVIYIVWFLLLWLSFPGIPVAAEVRSIDSSQCLKCHKRNGNMLGLHANQGLAITCEDCHGEKGKHPRKDSKIIRFGVKSDTQTKRQVEQCLACHDHEELAQAHWTHNVHATRVSCAQCHQLHSETDPALTLIGPAMSQSCAKCHQDNH</sequence>
<evidence type="ECO:0000313" key="3">
    <source>
        <dbReference type="EMBL" id="ACJ30780.1"/>
    </source>
</evidence>
<dbReference type="Proteomes" id="UP000000753">
    <property type="component" value="Chromosome"/>
</dbReference>
<name>B8CT04_SHEPW</name>
<protein>
    <submittedName>
        <fullName evidence="3">Formate-dependent nitrite reductase</fullName>
    </submittedName>
</protein>
<dbReference type="Pfam" id="PF22678">
    <property type="entry name" value="Cytochrom_c_NrfB-like"/>
    <property type="match status" value="1"/>
</dbReference>
<dbReference type="InterPro" id="IPR051829">
    <property type="entry name" value="Multiheme_Cytochr_ET"/>
</dbReference>
<dbReference type="OrthoDB" id="6398708at2"/>
<dbReference type="InterPro" id="IPR053875">
    <property type="entry name" value="Cytochrom_c_NrfB-like_dom"/>
</dbReference>
<gene>
    <name evidence="3" type="ordered locus">swp_4117</name>
</gene>
<accession>B8CT04</accession>
<dbReference type="AlphaFoldDB" id="B8CT04"/>
<dbReference type="GO" id="GO:0016491">
    <property type="term" value="F:oxidoreductase activity"/>
    <property type="evidence" value="ECO:0007669"/>
    <property type="project" value="TreeGrafter"/>
</dbReference>
<evidence type="ECO:0000256" key="1">
    <source>
        <dbReference type="ARBA" id="ARBA00022729"/>
    </source>
</evidence>
<dbReference type="HOGENOM" id="CLU_104606_1_0_6"/>
<dbReference type="KEGG" id="swp:swp_4117"/>
<keyword evidence="1" id="KW-0732">Signal</keyword>